<reference evidence="5 6" key="1">
    <citation type="journal article" date="2015" name="Genome Announc.">
        <title>Expanding the biotechnology potential of lactobacilli through comparative genomics of 213 strains and associated genera.</title>
        <authorList>
            <person name="Sun Z."/>
            <person name="Harris H.M."/>
            <person name="McCann A."/>
            <person name="Guo C."/>
            <person name="Argimon S."/>
            <person name="Zhang W."/>
            <person name="Yang X."/>
            <person name="Jeffery I.B."/>
            <person name="Cooney J.C."/>
            <person name="Kagawa T.F."/>
            <person name="Liu W."/>
            <person name="Song Y."/>
            <person name="Salvetti E."/>
            <person name="Wrobel A."/>
            <person name="Rasinkangas P."/>
            <person name="Parkhill J."/>
            <person name="Rea M.C."/>
            <person name="O'Sullivan O."/>
            <person name="Ritari J."/>
            <person name="Douillard F.P."/>
            <person name="Paul Ross R."/>
            <person name="Yang R."/>
            <person name="Briner A.E."/>
            <person name="Felis G.E."/>
            <person name="de Vos W.M."/>
            <person name="Barrangou R."/>
            <person name="Klaenhammer T.R."/>
            <person name="Caufield P.W."/>
            <person name="Cui Y."/>
            <person name="Zhang H."/>
            <person name="O'Toole P.W."/>
        </authorList>
    </citation>
    <scope>NUCLEOTIDE SEQUENCE [LARGE SCALE GENOMIC DNA]</scope>
    <source>
        <strain evidence="5 6">DSM 21116</strain>
    </source>
</reference>
<dbReference type="FunFam" id="3.20.20.80:FF:000004">
    <property type="entry name" value="Beta-glucosidase 6-phospho-beta-glucosidase"/>
    <property type="match status" value="1"/>
</dbReference>
<dbReference type="Proteomes" id="UP000051131">
    <property type="component" value="Unassembled WGS sequence"/>
</dbReference>
<sequence>MSILKKDFLWGGAVAAHQFEGGWKDGGKGISVADIMTAGSATANRNITDGVVEGKNYPNHEAIDFYHNYKEDIKLFAEMGFKCFRTSIAWTRIFPNGDEKVPNEEGLKFYDELFDECLKYNIEPIVTLSHFELPYYLIKKYGGWRNRKMIDFFVNFADVCFKRFENKVKYWMTFNEINNQTGYNNEFCLFTNSGIKVQKGENAEKEMYQAAHYELVASAIAVQHAHKINKDLQIGCMIAMVPLYPLDSKPTNIMMAQKAMQKRYWFANVHVDGEYPTFMKAFFAKKGYVPDITTADLMNLKNGTVDYLGFSYYMSKTVKATTDNPDYEYDDLTNDVQNPFLKASEWGWSVDPEGLRYGMNWFNDRFHLPQFIVENGFGSRDVVEDGKIHDDYRIDYLRQHIVEMKKAVEEDGIDLLGYTPWSAIDIVSAGTGQMEKRYGFIYVDKDDEGKGTLKRLRKDSFYWYKKVIESNGQELN</sequence>
<keyword evidence="2" id="KW-0378">Hydrolase</keyword>
<dbReference type="GO" id="GO:0005829">
    <property type="term" value="C:cytosol"/>
    <property type="evidence" value="ECO:0007669"/>
    <property type="project" value="TreeGrafter"/>
</dbReference>
<dbReference type="AlphaFoldDB" id="A0A0R2CKQ9"/>
<comment type="similarity">
    <text evidence="1 4">Belongs to the glycosyl hydrolase 1 family.</text>
</comment>
<dbReference type="PANTHER" id="PTHR10353">
    <property type="entry name" value="GLYCOSYL HYDROLASE"/>
    <property type="match status" value="1"/>
</dbReference>
<dbReference type="SUPFAM" id="SSF51445">
    <property type="entry name" value="(Trans)glycosidases"/>
    <property type="match status" value="1"/>
</dbReference>
<keyword evidence="6" id="KW-1185">Reference proteome</keyword>
<dbReference type="InterPro" id="IPR001360">
    <property type="entry name" value="Glyco_hydro_1"/>
</dbReference>
<dbReference type="RefSeq" id="WP_057828418.1">
    <property type="nucleotide sequence ID" value="NZ_AYZE01000008.1"/>
</dbReference>
<keyword evidence="3" id="KW-0326">Glycosidase</keyword>
<evidence type="ECO:0000256" key="2">
    <source>
        <dbReference type="ARBA" id="ARBA00022801"/>
    </source>
</evidence>
<dbReference type="Gene3D" id="3.20.20.80">
    <property type="entry name" value="Glycosidases"/>
    <property type="match status" value="1"/>
</dbReference>
<gene>
    <name evidence="5" type="ORF">FC80_GL000121</name>
</gene>
<name>A0A0R2CKQ9_9LACO</name>
<dbReference type="PROSITE" id="PS00653">
    <property type="entry name" value="GLYCOSYL_HYDROL_F1_2"/>
    <property type="match status" value="1"/>
</dbReference>
<comment type="caution">
    <text evidence="5">The sequence shown here is derived from an EMBL/GenBank/DDBJ whole genome shotgun (WGS) entry which is preliminary data.</text>
</comment>
<dbReference type="STRING" id="1423729.FC80_GL000121"/>
<organism evidence="5 6">
    <name type="scientific">Liquorilactobacillus cacaonum DSM 21116</name>
    <dbReference type="NCBI Taxonomy" id="1423729"/>
    <lineage>
        <taxon>Bacteria</taxon>
        <taxon>Bacillati</taxon>
        <taxon>Bacillota</taxon>
        <taxon>Bacilli</taxon>
        <taxon>Lactobacillales</taxon>
        <taxon>Lactobacillaceae</taxon>
        <taxon>Liquorilactobacillus</taxon>
    </lineage>
</organism>
<dbReference type="InterPro" id="IPR033132">
    <property type="entry name" value="GH_1_N_CS"/>
</dbReference>
<evidence type="ECO:0000313" key="6">
    <source>
        <dbReference type="Proteomes" id="UP000051131"/>
    </source>
</evidence>
<accession>A0A0R2CKQ9</accession>
<evidence type="ECO:0000313" key="5">
    <source>
        <dbReference type="EMBL" id="KRM91941.1"/>
    </source>
</evidence>
<evidence type="ECO:0000256" key="3">
    <source>
        <dbReference type="ARBA" id="ARBA00023295"/>
    </source>
</evidence>
<dbReference type="PRINTS" id="PR00131">
    <property type="entry name" value="GLHYDRLASE1"/>
</dbReference>
<dbReference type="GO" id="GO:0016052">
    <property type="term" value="P:carbohydrate catabolic process"/>
    <property type="evidence" value="ECO:0007669"/>
    <property type="project" value="TreeGrafter"/>
</dbReference>
<dbReference type="PATRIC" id="fig|1423729.3.peg.123"/>
<protein>
    <submittedName>
        <fullName evidence="5">Phospho-beta-glucosidase</fullName>
    </submittedName>
</protein>
<dbReference type="GO" id="GO:0008422">
    <property type="term" value="F:beta-glucosidase activity"/>
    <property type="evidence" value="ECO:0007669"/>
    <property type="project" value="TreeGrafter"/>
</dbReference>
<dbReference type="InterPro" id="IPR017853">
    <property type="entry name" value="GH"/>
</dbReference>
<dbReference type="EMBL" id="AYZE01000008">
    <property type="protein sequence ID" value="KRM91941.1"/>
    <property type="molecule type" value="Genomic_DNA"/>
</dbReference>
<evidence type="ECO:0000256" key="1">
    <source>
        <dbReference type="ARBA" id="ARBA00010838"/>
    </source>
</evidence>
<evidence type="ECO:0000256" key="4">
    <source>
        <dbReference type="RuleBase" id="RU003690"/>
    </source>
</evidence>
<dbReference type="Pfam" id="PF00232">
    <property type="entry name" value="Glyco_hydro_1"/>
    <property type="match status" value="1"/>
</dbReference>
<dbReference type="PANTHER" id="PTHR10353:SF85">
    <property type="entry name" value="ARYL-PHOSPHO-BETA-D-GLUCOSIDASE BGLA"/>
    <property type="match status" value="1"/>
</dbReference>
<dbReference type="OrthoDB" id="1688691at2"/>
<proteinExistence type="inferred from homology"/>
<dbReference type="NCBIfam" id="NF007154">
    <property type="entry name" value="PRK09589.1"/>
    <property type="match status" value="1"/>
</dbReference>